<comment type="caution">
    <text evidence="1">The sequence shown here is derived from an EMBL/GenBank/DDBJ whole genome shotgun (WGS) entry which is preliminary data.</text>
</comment>
<proteinExistence type="predicted"/>
<dbReference type="CDD" id="cd09272">
    <property type="entry name" value="RNase_HI_RT_Ty1"/>
    <property type="match status" value="1"/>
</dbReference>
<organism evidence="1 2">
    <name type="scientific">Hypothenemus hampei</name>
    <name type="common">Coffee berry borer</name>
    <dbReference type="NCBI Taxonomy" id="57062"/>
    <lineage>
        <taxon>Eukaryota</taxon>
        <taxon>Metazoa</taxon>
        <taxon>Ecdysozoa</taxon>
        <taxon>Arthropoda</taxon>
        <taxon>Hexapoda</taxon>
        <taxon>Insecta</taxon>
        <taxon>Pterygota</taxon>
        <taxon>Neoptera</taxon>
        <taxon>Endopterygota</taxon>
        <taxon>Coleoptera</taxon>
        <taxon>Polyphaga</taxon>
        <taxon>Cucujiformia</taxon>
        <taxon>Curculionidae</taxon>
        <taxon>Scolytinae</taxon>
        <taxon>Hypothenemus</taxon>
    </lineage>
</organism>
<reference evidence="1 2" key="1">
    <citation type="submission" date="2024-05" db="EMBL/GenBank/DDBJ databases">
        <title>Genetic variation in Jamaican populations of the coffee berry borer (Hypothenemus hampei).</title>
        <authorList>
            <person name="Errbii M."/>
            <person name="Myrie A."/>
        </authorList>
    </citation>
    <scope>NUCLEOTIDE SEQUENCE [LARGE SCALE GENOMIC DNA]</scope>
    <source>
        <strain evidence="1">JA-Hopewell-2020-01-JO</strain>
        <tissue evidence="1">Whole body</tissue>
    </source>
</reference>
<evidence type="ECO:0000313" key="1">
    <source>
        <dbReference type="EMBL" id="KAL1516533.1"/>
    </source>
</evidence>
<name>A0ABD1FD50_HYPHA</name>
<gene>
    <name evidence="1" type="ORF">ABEB36_000440</name>
</gene>
<sequence length="146" mass="16285">MGILYSGNSGLSGYSDADFAGDIDSRKSTTGYVFKLNGGAITWQSRKQGCVALSTTEAEYVAASEATKEAVWLNNQAAMKLITTSTVHRRTKYIDIHYHFVKEKYVNNEIDVKFVSTDEQTADIFTKPLHQGKFTKFRNSLGMCYS</sequence>
<dbReference type="Proteomes" id="UP001566132">
    <property type="component" value="Unassembled WGS sequence"/>
</dbReference>
<protein>
    <submittedName>
        <fullName evidence="1">Uncharacterized protein</fullName>
    </submittedName>
</protein>
<dbReference type="EMBL" id="JBDJPC010000001">
    <property type="protein sequence ID" value="KAL1516533.1"/>
    <property type="molecule type" value="Genomic_DNA"/>
</dbReference>
<dbReference type="PANTHER" id="PTHR11439">
    <property type="entry name" value="GAG-POL-RELATED RETROTRANSPOSON"/>
    <property type="match status" value="1"/>
</dbReference>
<dbReference type="AlphaFoldDB" id="A0ABD1FD50"/>
<keyword evidence="2" id="KW-1185">Reference proteome</keyword>
<dbReference type="PANTHER" id="PTHR11439:SF491">
    <property type="entry name" value="INTEGRASE CATALYTIC DOMAIN-CONTAINING PROTEIN"/>
    <property type="match status" value="1"/>
</dbReference>
<evidence type="ECO:0000313" key="2">
    <source>
        <dbReference type="Proteomes" id="UP001566132"/>
    </source>
</evidence>
<accession>A0ABD1FD50</accession>